<proteinExistence type="predicted"/>
<dbReference type="OrthoDB" id="15687at10239"/>
<protein>
    <submittedName>
        <fullName evidence="1">Uncharacterized protein</fullName>
    </submittedName>
</protein>
<dbReference type="GeneID" id="13455416"/>
<dbReference type="EMBL" id="JN662425">
    <property type="protein sequence ID" value="AEZ50845.1"/>
    <property type="molecule type" value="Genomic_DNA"/>
</dbReference>
<dbReference type="Proteomes" id="UP000007817">
    <property type="component" value="Segment"/>
</dbReference>
<dbReference type="KEGG" id="vg:13455416"/>
<gene>
    <name evidence="1" type="ORF">DC1_00027</name>
</gene>
<name>I6NVM4_9CAUD</name>
<dbReference type="RefSeq" id="YP_006589957.1">
    <property type="nucleotide sequence ID" value="NC_018452.1"/>
</dbReference>
<sequence length="176" mass="19074">MGESIPSSSSSLRFAASGGEMVHVVIKRQRNGVDSLKLIEKVPRATTFPAHARLLDMDDVRVRDIVTLAFERAAVELPIDAVVSGCAYDIGDETHKFAWICENAAGSVPAGVMRVIGCLRRSPAARRALFVAAWLLLAITLPSPFQSFWNDLIYPSKAEAIEHASPCQCGVENDHG</sequence>
<organism evidence="1 2">
    <name type="scientific">Burkholderia phage DC1</name>
    <dbReference type="NCBI Taxonomy" id="2881398"/>
    <lineage>
        <taxon>Viruses</taxon>
        <taxon>Duplodnaviria</taxon>
        <taxon>Heunggongvirae</taxon>
        <taxon>Uroviricota</taxon>
        <taxon>Caudoviricetes</taxon>
        <taxon>Lessievirus</taxon>
        <taxon>Lessievirus DC1</taxon>
    </lineage>
</organism>
<reference evidence="1 2" key="1">
    <citation type="journal article" date="2012" name="Appl. Environ. Microbiol.">
        <title>Characterization of DC1, a broad-host-range Bcep22-like podovirus.</title>
        <authorList>
            <person name="Lynch K.H."/>
            <person name="Stothard P."/>
            <person name="Dennis J.J."/>
        </authorList>
    </citation>
    <scope>NUCLEOTIDE SEQUENCE [LARGE SCALE GENOMIC DNA]</scope>
</reference>
<evidence type="ECO:0000313" key="1">
    <source>
        <dbReference type="EMBL" id="AEZ50845.1"/>
    </source>
</evidence>
<evidence type="ECO:0000313" key="2">
    <source>
        <dbReference type="Proteomes" id="UP000007817"/>
    </source>
</evidence>
<accession>I6NVM4</accession>
<keyword evidence="2" id="KW-1185">Reference proteome</keyword>